<keyword evidence="2" id="KW-1185">Reference proteome</keyword>
<name>A0A8X8AT11_BRACI</name>
<protein>
    <submittedName>
        <fullName evidence="1">Uncharacterized protein</fullName>
    </submittedName>
</protein>
<proteinExistence type="predicted"/>
<evidence type="ECO:0000313" key="2">
    <source>
        <dbReference type="Proteomes" id="UP000886595"/>
    </source>
</evidence>
<accession>A0A8X8AT11</accession>
<reference evidence="1 2" key="1">
    <citation type="submission" date="2020-02" db="EMBL/GenBank/DDBJ databases">
        <authorList>
            <person name="Ma Q."/>
            <person name="Huang Y."/>
            <person name="Song X."/>
            <person name="Pei D."/>
        </authorList>
    </citation>
    <scope>NUCLEOTIDE SEQUENCE [LARGE SCALE GENOMIC DNA]</scope>
    <source>
        <strain evidence="1">Sxm20200214</strain>
        <tissue evidence="1">Leaf</tissue>
    </source>
</reference>
<gene>
    <name evidence="1" type="ORF">Bca52824_023402</name>
</gene>
<evidence type="ECO:0000313" key="1">
    <source>
        <dbReference type="EMBL" id="KAG2311845.1"/>
    </source>
</evidence>
<comment type="caution">
    <text evidence="1">The sequence shown here is derived from an EMBL/GenBank/DDBJ whole genome shotgun (WGS) entry which is preliminary data.</text>
</comment>
<sequence length="136" mass="14755">MVCVCSTPHQITASDFNLSTSPSQKPIIDGGLSSLFSGKADDFSSLPHDHRSEDSKDLSFTSSFSYSPARFSYHRREHHQSPISVLHGPVSYSCSPPMRSFHGSYRVGGANGLFNRFVTKAVGSCVDYELGSSSSD</sequence>
<organism evidence="1 2">
    <name type="scientific">Brassica carinata</name>
    <name type="common">Ethiopian mustard</name>
    <name type="synonym">Abyssinian cabbage</name>
    <dbReference type="NCBI Taxonomy" id="52824"/>
    <lineage>
        <taxon>Eukaryota</taxon>
        <taxon>Viridiplantae</taxon>
        <taxon>Streptophyta</taxon>
        <taxon>Embryophyta</taxon>
        <taxon>Tracheophyta</taxon>
        <taxon>Spermatophyta</taxon>
        <taxon>Magnoliopsida</taxon>
        <taxon>eudicotyledons</taxon>
        <taxon>Gunneridae</taxon>
        <taxon>Pentapetalae</taxon>
        <taxon>rosids</taxon>
        <taxon>malvids</taxon>
        <taxon>Brassicales</taxon>
        <taxon>Brassicaceae</taxon>
        <taxon>Brassiceae</taxon>
        <taxon>Brassica</taxon>
    </lineage>
</organism>
<dbReference type="Proteomes" id="UP000886595">
    <property type="component" value="Unassembled WGS sequence"/>
</dbReference>
<dbReference type="AlphaFoldDB" id="A0A8X8AT11"/>
<dbReference type="EMBL" id="JAAMPC010000005">
    <property type="protein sequence ID" value="KAG2311845.1"/>
    <property type="molecule type" value="Genomic_DNA"/>
</dbReference>